<sequence length="350" mass="40409">MHARTRPYIPFIAKLVAIGSTLGLTTGVSARIYTGTCQLAQEPIPKNYSQIWPNICIRNHLGVHYLNGAHLNMEDHRFEDEEAESLFFGRSYLGLNFWHSVTMHFQGLAKSRQDLEHSDSPNFDQKITEYAFLQLGNPTLSPIQASVGKIDLPFGLNDRPLETLMDHVKRNYWPRRKWGLQLSKKNNNQTRYEIGVSLKDVEGWQDTLEQGELDQASARASIDLAALEGTKLIASFLTDADRLDHYSMAILNRSQGAFISLEWVRQLLPEGSNYWFHQLFRLNYLSKRAKFSQWLIQFEDDRKNAWLLTGQWRLFPTSFSTLMLTVSHRRSFQAGEKSKWFAFFGTEVNL</sequence>
<gene>
    <name evidence="1" type="ORF">SAMN06296036_101217</name>
</gene>
<protein>
    <submittedName>
        <fullName evidence="1">Uncharacterized protein</fullName>
    </submittedName>
</protein>
<dbReference type="EMBL" id="FWZT01000001">
    <property type="protein sequence ID" value="SME89013.1"/>
    <property type="molecule type" value="Genomic_DNA"/>
</dbReference>
<proteinExistence type="predicted"/>
<reference evidence="2" key="1">
    <citation type="submission" date="2017-04" db="EMBL/GenBank/DDBJ databases">
        <authorList>
            <person name="Varghese N."/>
            <person name="Submissions S."/>
        </authorList>
    </citation>
    <scope>NUCLEOTIDE SEQUENCE [LARGE SCALE GENOMIC DNA]</scope>
    <source>
        <strain evidence="2">RKEM611</strain>
    </source>
</reference>
<organism evidence="1 2">
    <name type="scientific">Pseudobacteriovorax antillogorgiicola</name>
    <dbReference type="NCBI Taxonomy" id="1513793"/>
    <lineage>
        <taxon>Bacteria</taxon>
        <taxon>Pseudomonadati</taxon>
        <taxon>Bdellovibrionota</taxon>
        <taxon>Oligoflexia</taxon>
        <taxon>Oligoflexales</taxon>
        <taxon>Pseudobacteriovoracaceae</taxon>
        <taxon>Pseudobacteriovorax</taxon>
    </lineage>
</organism>
<name>A0A1Y6B450_9BACT</name>
<dbReference type="Proteomes" id="UP000192907">
    <property type="component" value="Unassembled WGS sequence"/>
</dbReference>
<accession>A0A1Y6B450</accession>
<dbReference type="RefSeq" id="WP_132314654.1">
    <property type="nucleotide sequence ID" value="NZ_FWZT01000001.1"/>
</dbReference>
<dbReference type="STRING" id="1513793.SAMN06296036_101217"/>
<dbReference type="AlphaFoldDB" id="A0A1Y6B450"/>
<evidence type="ECO:0000313" key="1">
    <source>
        <dbReference type="EMBL" id="SME89013.1"/>
    </source>
</evidence>
<evidence type="ECO:0000313" key="2">
    <source>
        <dbReference type="Proteomes" id="UP000192907"/>
    </source>
</evidence>
<keyword evidence="2" id="KW-1185">Reference proteome</keyword>